<evidence type="ECO:0000256" key="5">
    <source>
        <dbReference type="SAM" id="SignalP"/>
    </source>
</evidence>
<evidence type="ECO:0000256" key="1">
    <source>
        <dbReference type="ARBA" id="ARBA00008520"/>
    </source>
</evidence>
<dbReference type="PANTHER" id="PTHR30061">
    <property type="entry name" value="MALTOSE-BINDING PERIPLASMIC PROTEIN"/>
    <property type="match status" value="1"/>
</dbReference>
<dbReference type="EMBL" id="JAFBDR010000002">
    <property type="protein sequence ID" value="MBM7570155.1"/>
    <property type="molecule type" value="Genomic_DNA"/>
</dbReference>
<feature type="signal peptide" evidence="5">
    <location>
        <begin position="1"/>
        <end position="23"/>
    </location>
</feature>
<dbReference type="InterPro" id="IPR006059">
    <property type="entry name" value="SBP"/>
</dbReference>
<reference evidence="6 7" key="1">
    <citation type="submission" date="2021-01" db="EMBL/GenBank/DDBJ databases">
        <title>Genomic Encyclopedia of Type Strains, Phase IV (KMG-IV): sequencing the most valuable type-strain genomes for metagenomic binning, comparative biology and taxonomic classification.</title>
        <authorList>
            <person name="Goeker M."/>
        </authorList>
    </citation>
    <scope>NUCLEOTIDE SEQUENCE [LARGE SCALE GENOMIC DNA]</scope>
    <source>
        <strain evidence="6 7">DSM 23711</strain>
    </source>
</reference>
<evidence type="ECO:0000313" key="6">
    <source>
        <dbReference type="EMBL" id="MBM7570155.1"/>
    </source>
</evidence>
<feature type="chain" id="PRO_5047368048" evidence="5">
    <location>
        <begin position="24"/>
        <end position="430"/>
    </location>
</feature>
<name>A0ABS2MW84_9BACI</name>
<keyword evidence="2" id="KW-0813">Transport</keyword>
<comment type="similarity">
    <text evidence="1">Belongs to the bacterial solute-binding protein 1 family.</text>
</comment>
<evidence type="ECO:0000256" key="2">
    <source>
        <dbReference type="ARBA" id="ARBA00022448"/>
    </source>
</evidence>
<proteinExistence type="inferred from homology"/>
<dbReference type="PANTHER" id="PTHR30061:SF50">
    <property type="entry name" value="MALTOSE_MALTODEXTRIN-BINDING PERIPLASMIC PROTEIN"/>
    <property type="match status" value="1"/>
</dbReference>
<dbReference type="Proteomes" id="UP001296943">
    <property type="component" value="Unassembled WGS sequence"/>
</dbReference>
<gene>
    <name evidence="6" type="ORF">JOC48_000633</name>
</gene>
<evidence type="ECO:0000256" key="3">
    <source>
        <dbReference type="ARBA" id="ARBA00022729"/>
    </source>
</evidence>
<protein>
    <submittedName>
        <fullName evidence="6">Multiple sugar transport system substrate-binding protein</fullName>
    </submittedName>
</protein>
<evidence type="ECO:0000256" key="4">
    <source>
        <dbReference type="SAM" id="MobiDB-lite"/>
    </source>
</evidence>
<feature type="compositionally biased region" description="Low complexity" evidence="4">
    <location>
        <begin position="29"/>
        <end position="53"/>
    </location>
</feature>
<dbReference type="RefSeq" id="WP_204497583.1">
    <property type="nucleotide sequence ID" value="NZ_JAFBDR010000002.1"/>
</dbReference>
<keyword evidence="6" id="KW-0762">Sugar transport</keyword>
<feature type="region of interest" description="Disordered" evidence="4">
    <location>
        <begin position="29"/>
        <end position="56"/>
    </location>
</feature>
<dbReference type="Gene3D" id="3.40.190.10">
    <property type="entry name" value="Periplasmic binding protein-like II"/>
    <property type="match status" value="2"/>
</dbReference>
<dbReference type="SUPFAM" id="SSF53850">
    <property type="entry name" value="Periplasmic binding protein-like II"/>
    <property type="match status" value="1"/>
</dbReference>
<evidence type="ECO:0000313" key="7">
    <source>
        <dbReference type="Proteomes" id="UP001296943"/>
    </source>
</evidence>
<keyword evidence="7" id="KW-1185">Reference proteome</keyword>
<accession>A0ABS2MW84</accession>
<keyword evidence="3 5" id="KW-0732">Signal</keyword>
<sequence length="430" mass="48013">MKIKSKYMLVSVLFILFFGFIVACSSGDETSSSDNSGNDSGDDSSTSNDSSDSSTEEVVLDLWDFQEGDEEYDRKIEEFNESHPNIEIKRTVITRDQFDAKLINAAAADQLPDIFINSHSRFQSLAEAGIAGDITDLIEESGLADKFFSGLLPPQKYEGKFFGLPLYNNDLALYYNKDMFEEVGLTEPPKTWEEIREYAKKLTKDGVYGLAMAGSKNEQGTFNFLPWIWQAGADLDSLDSEKGINAIEFRQALIHEDGSVSQEMLNWEQNDANLQFLSERAAMQINGSWNVPTLNKEADFEWAAAELPKGETKATIVGGEAMGITATTDNLEEAFEWFKFFYDEENYTDFILENGNLPSVKAAAETPEIKNDPNMQVFTEQLNFARSRAYGSNYPEISNIVAELVQATVLGKDAETIAKEAQEKITPLLP</sequence>
<dbReference type="Pfam" id="PF13416">
    <property type="entry name" value="SBP_bac_8"/>
    <property type="match status" value="1"/>
</dbReference>
<dbReference type="PROSITE" id="PS51257">
    <property type="entry name" value="PROKAR_LIPOPROTEIN"/>
    <property type="match status" value="1"/>
</dbReference>
<organism evidence="6 7">
    <name type="scientific">Aquibacillus albus</name>
    <dbReference type="NCBI Taxonomy" id="1168171"/>
    <lineage>
        <taxon>Bacteria</taxon>
        <taxon>Bacillati</taxon>
        <taxon>Bacillota</taxon>
        <taxon>Bacilli</taxon>
        <taxon>Bacillales</taxon>
        <taxon>Bacillaceae</taxon>
        <taxon>Aquibacillus</taxon>
    </lineage>
</organism>
<dbReference type="CDD" id="cd13585">
    <property type="entry name" value="PBP2_TMBP_like"/>
    <property type="match status" value="1"/>
</dbReference>
<comment type="caution">
    <text evidence="6">The sequence shown here is derived from an EMBL/GenBank/DDBJ whole genome shotgun (WGS) entry which is preliminary data.</text>
</comment>